<dbReference type="Pfam" id="PF00107">
    <property type="entry name" value="ADH_zinc_N"/>
    <property type="match status" value="1"/>
</dbReference>
<dbReference type="EMBL" id="JACCBF010000001">
    <property type="protein sequence ID" value="NYD33248.1"/>
    <property type="molecule type" value="Genomic_DNA"/>
</dbReference>
<dbReference type="SUPFAM" id="SSF50129">
    <property type="entry name" value="GroES-like"/>
    <property type="match status" value="1"/>
</dbReference>
<dbReference type="Gene3D" id="3.40.50.720">
    <property type="entry name" value="NAD(P)-binding Rossmann-like Domain"/>
    <property type="match status" value="1"/>
</dbReference>
<evidence type="ECO:0000313" key="2">
    <source>
        <dbReference type="EMBL" id="NYD33248.1"/>
    </source>
</evidence>
<dbReference type="Pfam" id="PF08240">
    <property type="entry name" value="ADH_N"/>
    <property type="match status" value="1"/>
</dbReference>
<dbReference type="InterPro" id="IPR051397">
    <property type="entry name" value="Zn-ADH-like_protein"/>
</dbReference>
<dbReference type="PANTHER" id="PTHR43677:SF4">
    <property type="entry name" value="QUINONE OXIDOREDUCTASE-LIKE PROTEIN 2"/>
    <property type="match status" value="1"/>
</dbReference>
<dbReference type="InterPro" id="IPR036291">
    <property type="entry name" value="NAD(P)-bd_dom_sf"/>
</dbReference>
<proteinExistence type="predicted"/>
<organism evidence="2 3">
    <name type="scientific">Nocardioides kongjuensis</name>
    <dbReference type="NCBI Taxonomy" id="349522"/>
    <lineage>
        <taxon>Bacteria</taxon>
        <taxon>Bacillati</taxon>
        <taxon>Actinomycetota</taxon>
        <taxon>Actinomycetes</taxon>
        <taxon>Propionibacteriales</taxon>
        <taxon>Nocardioidaceae</taxon>
        <taxon>Nocardioides</taxon>
    </lineage>
</organism>
<accession>A0A852RRT9</accession>
<dbReference type="InterPro" id="IPR020843">
    <property type="entry name" value="ER"/>
</dbReference>
<reference evidence="2 3" key="1">
    <citation type="submission" date="2020-07" db="EMBL/GenBank/DDBJ databases">
        <title>Sequencing the genomes of 1000 actinobacteria strains.</title>
        <authorList>
            <person name="Klenk H.-P."/>
        </authorList>
    </citation>
    <scope>NUCLEOTIDE SEQUENCE [LARGE SCALE GENOMIC DNA]</scope>
    <source>
        <strain evidence="2 3">DSM 19082</strain>
    </source>
</reference>
<dbReference type="SUPFAM" id="SSF51735">
    <property type="entry name" value="NAD(P)-binding Rossmann-fold domains"/>
    <property type="match status" value="1"/>
</dbReference>
<dbReference type="InterPro" id="IPR013154">
    <property type="entry name" value="ADH-like_N"/>
</dbReference>
<name>A0A852RRT9_9ACTN</name>
<dbReference type="RefSeq" id="WP_179729326.1">
    <property type="nucleotide sequence ID" value="NZ_BAABEF010000001.1"/>
</dbReference>
<dbReference type="GO" id="GO:0008270">
    <property type="term" value="F:zinc ion binding"/>
    <property type="evidence" value="ECO:0007669"/>
    <property type="project" value="InterPro"/>
</dbReference>
<dbReference type="Gene3D" id="3.90.180.10">
    <property type="entry name" value="Medium-chain alcohol dehydrogenases, catalytic domain"/>
    <property type="match status" value="1"/>
</dbReference>
<feature type="domain" description="Enoyl reductase (ER)" evidence="1">
    <location>
        <begin position="15"/>
        <end position="345"/>
    </location>
</feature>
<dbReference type="InterPro" id="IPR002364">
    <property type="entry name" value="Quin_OxRdtase/zeta-crystal_CS"/>
</dbReference>
<evidence type="ECO:0000259" key="1">
    <source>
        <dbReference type="SMART" id="SM00829"/>
    </source>
</evidence>
<dbReference type="AlphaFoldDB" id="A0A852RRT9"/>
<sequence>MTVLTADSWVATDLGDPTKVLQRRSVEVREPGPGEVRVKVAAFCVNLNDTDVVRGRYAILPLTPPFTPGMESVGVVESAGPGAEHLVGQRVMGIPVMAHGGFAQYAILDAATTQVLPAWLSDAEAAAVHYPYHLGWFALVERARIHPGETLLVHAAAGGNGSAAVQLGKALGATVIATAGGPEKVEFARSLGADVVIDYLDGGFADQVDEATFGHGVDVAYDTVGGTVTTETFRCMGIHGRHLLVGYSQDIANDGAPVTTAPAVYGNFSLYGVCLVYVDDPLGLRRTLGFNWPARSEGQHAHAKLLTMLRSGAIRTVVTEEISFDDLPAAMERQENRQTMGRVVVHVPQ</sequence>
<dbReference type="EC" id="1.6.5.5" evidence="2"/>
<dbReference type="Proteomes" id="UP000582231">
    <property type="component" value="Unassembled WGS sequence"/>
</dbReference>
<dbReference type="PANTHER" id="PTHR43677">
    <property type="entry name" value="SHORT-CHAIN DEHYDROGENASE/REDUCTASE"/>
    <property type="match status" value="1"/>
</dbReference>
<dbReference type="InterPro" id="IPR011032">
    <property type="entry name" value="GroES-like_sf"/>
</dbReference>
<comment type="caution">
    <text evidence="2">The sequence shown here is derived from an EMBL/GenBank/DDBJ whole genome shotgun (WGS) entry which is preliminary data.</text>
</comment>
<protein>
    <submittedName>
        <fullName evidence="2">NADPH2:quinone reductase</fullName>
        <ecNumber evidence="2">1.6.5.5</ecNumber>
    </submittedName>
</protein>
<gene>
    <name evidence="2" type="ORF">BJ958_004794</name>
</gene>
<dbReference type="InterPro" id="IPR013149">
    <property type="entry name" value="ADH-like_C"/>
</dbReference>
<keyword evidence="2" id="KW-0560">Oxidoreductase</keyword>
<dbReference type="PROSITE" id="PS01162">
    <property type="entry name" value="QOR_ZETA_CRYSTAL"/>
    <property type="match status" value="1"/>
</dbReference>
<keyword evidence="3" id="KW-1185">Reference proteome</keyword>
<dbReference type="GO" id="GO:0003960">
    <property type="term" value="F:quinone reductase (NADPH) activity"/>
    <property type="evidence" value="ECO:0007669"/>
    <property type="project" value="UniProtKB-EC"/>
</dbReference>
<dbReference type="SMART" id="SM00829">
    <property type="entry name" value="PKS_ER"/>
    <property type="match status" value="1"/>
</dbReference>
<evidence type="ECO:0000313" key="3">
    <source>
        <dbReference type="Proteomes" id="UP000582231"/>
    </source>
</evidence>